<comment type="similarity">
    <text evidence="1 2">Belongs to the arylamine N-acetyltransferase family.</text>
</comment>
<dbReference type="PANTHER" id="PTHR11786">
    <property type="entry name" value="N-HYDROXYARYLAMINE O-ACETYLTRANSFERASE"/>
    <property type="match status" value="1"/>
</dbReference>
<organism evidence="4 5">
    <name type="scientific">Micromonospora phaseoli</name>
    <dbReference type="NCBI Taxonomy" id="1144548"/>
    <lineage>
        <taxon>Bacteria</taxon>
        <taxon>Bacillati</taxon>
        <taxon>Actinomycetota</taxon>
        <taxon>Actinomycetes</taxon>
        <taxon>Micromonosporales</taxon>
        <taxon>Micromonosporaceae</taxon>
        <taxon>Micromonospora</taxon>
    </lineage>
</organism>
<reference evidence="5" key="1">
    <citation type="submission" date="2016-10" db="EMBL/GenBank/DDBJ databases">
        <authorList>
            <person name="Varghese N."/>
            <person name="Submissions S."/>
        </authorList>
    </citation>
    <scope>NUCLEOTIDE SEQUENCE [LARGE SCALE GENOMIC DNA]</scope>
    <source>
        <strain evidence="5">CGMCC 4.7038</strain>
    </source>
</reference>
<dbReference type="OrthoDB" id="7181050at2"/>
<dbReference type="Gene3D" id="2.40.128.150">
    <property type="entry name" value="Cysteine proteinases"/>
    <property type="match status" value="1"/>
</dbReference>
<accession>A0A1H7AAM5</accession>
<keyword evidence="5" id="KW-1185">Reference proteome</keyword>
<evidence type="ECO:0000313" key="5">
    <source>
        <dbReference type="Proteomes" id="UP000198707"/>
    </source>
</evidence>
<protein>
    <submittedName>
        <fullName evidence="4">N-hydroxyarylamine O-acetyltransferase</fullName>
    </submittedName>
</protein>
<evidence type="ECO:0000256" key="3">
    <source>
        <dbReference type="SAM" id="MobiDB-lite"/>
    </source>
</evidence>
<dbReference type="PRINTS" id="PR01543">
    <property type="entry name" value="ANATRNSFRASE"/>
</dbReference>
<dbReference type="AlphaFoldDB" id="A0A1H7AAM5"/>
<evidence type="ECO:0000256" key="2">
    <source>
        <dbReference type="RuleBase" id="RU003452"/>
    </source>
</evidence>
<dbReference type="RefSeq" id="WP_092380864.1">
    <property type="nucleotide sequence ID" value="NZ_BOPI01000002.1"/>
</dbReference>
<dbReference type="GO" id="GO:0016407">
    <property type="term" value="F:acetyltransferase activity"/>
    <property type="evidence" value="ECO:0007669"/>
    <property type="project" value="InterPro"/>
</dbReference>
<evidence type="ECO:0000256" key="1">
    <source>
        <dbReference type="ARBA" id="ARBA00006547"/>
    </source>
</evidence>
<name>A0A1H7AAM5_9ACTN</name>
<dbReference type="SUPFAM" id="SSF54001">
    <property type="entry name" value="Cysteine proteinases"/>
    <property type="match status" value="1"/>
</dbReference>
<proteinExistence type="inferred from homology"/>
<keyword evidence="4" id="KW-0808">Transferase</keyword>
<dbReference type="PANTHER" id="PTHR11786:SF0">
    <property type="entry name" value="ARYLAMINE N-ACETYLTRANSFERASE 4-RELATED"/>
    <property type="match status" value="1"/>
</dbReference>
<evidence type="ECO:0000313" key="4">
    <source>
        <dbReference type="EMBL" id="SEJ62468.1"/>
    </source>
</evidence>
<sequence length="307" mass="33969">MTLRQAPPLGEIGPATHWRIDALDLDAYLRRVGHRGPTTPDGTTLRDLHRAHIAAITFENLDVMLGRGVEVDLPRVQDKLVHAGRGGYCYEHGVLFGAVLQHLGYRVDRLLARTGDPAEQPRPRSHLVLRVDDGDQVWLADVGFGSGLLEPLPLVEGAPQRQGAWEYQLRRGADGAWRLRERTIDTWTTLLTFTEESQYPVDVEVANHNTATSAHSPFTRQCVVVHKDDRAIRRLIGRDYTEERPGATTRTRSLSDEEYGAVLNAEFGLALSPPEIQTLVATLAPPGGDRPTAPDLELRPPKGDNDA</sequence>
<feature type="region of interest" description="Disordered" evidence="3">
    <location>
        <begin position="281"/>
        <end position="307"/>
    </location>
</feature>
<feature type="compositionally biased region" description="Basic and acidic residues" evidence="3">
    <location>
        <begin position="296"/>
        <end position="307"/>
    </location>
</feature>
<dbReference type="Proteomes" id="UP000198707">
    <property type="component" value="Unassembled WGS sequence"/>
</dbReference>
<dbReference type="STRING" id="1144548.SAMN05443287_10611"/>
<gene>
    <name evidence="4" type="ORF">SAMN05443287_10611</name>
</gene>
<dbReference type="Gene3D" id="3.30.2140.10">
    <property type="entry name" value="Arylamine N-acetyltransferase"/>
    <property type="match status" value="1"/>
</dbReference>
<dbReference type="EMBL" id="FNYV01000006">
    <property type="protein sequence ID" value="SEJ62468.1"/>
    <property type="molecule type" value="Genomic_DNA"/>
</dbReference>
<dbReference type="Pfam" id="PF00797">
    <property type="entry name" value="Acetyltransf_2"/>
    <property type="match status" value="1"/>
</dbReference>
<dbReference type="InterPro" id="IPR038765">
    <property type="entry name" value="Papain-like_cys_pep_sf"/>
</dbReference>
<dbReference type="InterPro" id="IPR001447">
    <property type="entry name" value="Arylamine_N-AcTrfase"/>
</dbReference>